<proteinExistence type="predicted"/>
<feature type="zinc finger region" description="dksA C4-type" evidence="4">
    <location>
        <begin position="346"/>
        <end position="370"/>
    </location>
</feature>
<dbReference type="PANTHER" id="PTHR33823:SF2">
    <property type="entry name" value="RNA POLYMERASE-BINDING TRANSCRIPTION FACTOR DKSA"/>
    <property type="match status" value="1"/>
</dbReference>
<reference evidence="7 8" key="1">
    <citation type="submission" date="2022-01" db="EMBL/GenBank/DDBJ databases">
        <title>Flavihumibacter sp. nov., isolated from sediment of a river.</title>
        <authorList>
            <person name="Liu H."/>
        </authorList>
    </citation>
    <scope>NUCLEOTIDE SEQUENCE [LARGE SCALE GENOMIC DNA]</scope>
    <source>
        <strain evidence="7 8">RY-1</strain>
    </source>
</reference>
<evidence type="ECO:0000313" key="8">
    <source>
        <dbReference type="Proteomes" id="UP001200145"/>
    </source>
</evidence>
<dbReference type="Pfam" id="PF01258">
    <property type="entry name" value="zf-dskA_traR"/>
    <property type="match status" value="1"/>
</dbReference>
<keyword evidence="1" id="KW-0479">Metal-binding</keyword>
<dbReference type="Gene3D" id="1.20.120.910">
    <property type="entry name" value="DksA, coiled-coil domain"/>
    <property type="match status" value="1"/>
</dbReference>
<evidence type="ECO:0000259" key="6">
    <source>
        <dbReference type="Pfam" id="PF01258"/>
    </source>
</evidence>
<keyword evidence="3" id="KW-0862">Zinc</keyword>
<feature type="region of interest" description="Disordered" evidence="5">
    <location>
        <begin position="1"/>
        <end position="219"/>
    </location>
</feature>
<dbReference type="EMBL" id="JAKEVY010000005">
    <property type="protein sequence ID" value="MCF1716515.1"/>
    <property type="molecule type" value="Genomic_DNA"/>
</dbReference>
<organism evidence="7 8">
    <name type="scientific">Flavihumibacter fluminis</name>
    <dbReference type="NCBI Taxonomy" id="2909236"/>
    <lineage>
        <taxon>Bacteria</taxon>
        <taxon>Pseudomonadati</taxon>
        <taxon>Bacteroidota</taxon>
        <taxon>Chitinophagia</taxon>
        <taxon>Chitinophagales</taxon>
        <taxon>Chitinophagaceae</taxon>
        <taxon>Flavihumibacter</taxon>
    </lineage>
</organism>
<evidence type="ECO:0000313" key="7">
    <source>
        <dbReference type="EMBL" id="MCF1716515.1"/>
    </source>
</evidence>
<dbReference type="InterPro" id="IPR037187">
    <property type="entry name" value="DnaK_N"/>
</dbReference>
<dbReference type="RefSeq" id="WP_234867786.1">
    <property type="nucleotide sequence ID" value="NZ_JAKEVY010000005.1"/>
</dbReference>
<dbReference type="Proteomes" id="UP001200145">
    <property type="component" value="Unassembled WGS sequence"/>
</dbReference>
<evidence type="ECO:0000256" key="4">
    <source>
        <dbReference type="PROSITE-ProRule" id="PRU00510"/>
    </source>
</evidence>
<feature type="compositionally biased region" description="Basic and acidic residues" evidence="5">
    <location>
        <begin position="134"/>
        <end position="155"/>
    </location>
</feature>
<dbReference type="InterPro" id="IPR000962">
    <property type="entry name" value="Znf_DskA_TraR"/>
</dbReference>
<evidence type="ECO:0000256" key="2">
    <source>
        <dbReference type="ARBA" id="ARBA00022771"/>
    </source>
</evidence>
<evidence type="ECO:0000256" key="1">
    <source>
        <dbReference type="ARBA" id="ARBA00022723"/>
    </source>
</evidence>
<feature type="compositionally biased region" description="Low complexity" evidence="5">
    <location>
        <begin position="1"/>
        <end position="133"/>
    </location>
</feature>
<evidence type="ECO:0000256" key="3">
    <source>
        <dbReference type="ARBA" id="ARBA00022833"/>
    </source>
</evidence>
<dbReference type="SUPFAM" id="SSF109635">
    <property type="entry name" value="DnaK suppressor protein DksA, alpha-hairpin domain"/>
    <property type="match status" value="1"/>
</dbReference>
<comment type="caution">
    <text evidence="7">The sequence shown here is derived from an EMBL/GenBank/DDBJ whole genome shotgun (WGS) entry which is preliminary data.</text>
</comment>
<accession>A0ABS9BMG8</accession>
<dbReference type="PROSITE" id="PS51128">
    <property type="entry name" value="ZF_DKSA_2"/>
    <property type="match status" value="1"/>
</dbReference>
<name>A0ABS9BMG8_9BACT</name>
<sequence>MATNKKAPAAKAAGSAKKVAPAKSAAGSKAASKAAPAKKAAAKPAPAKKAAPAAKAPAKPAAKPAAKAPAKAAPKAAPAKAAPKAAPKPVAAKAAPAKAPAKAAPAKPAPAKAQAAKAEAPAKAVVAKNAEPPVKADKAKKVEPIKKTEPPKQEKAPAAPAKSPASKAEGKGKKPAVKTIRQPIGKPSVMKPASVKDDSKQLTPIPIKKPAPPPEKRPTKWVVPEIKTKTVKPYNPDFTKSVLDQEAPIQTGPTMRYSDAELAEFRELINKKLDAAKKELAYLQGLITRKDEMGGDESESRYMTMEDGSVSMEREQLAQMASRQITFIDHLEKALMRIENKTYGICRVTGKLIDKARLRAVPHATLSIEAKNTMNK</sequence>
<evidence type="ECO:0000256" key="5">
    <source>
        <dbReference type="SAM" id="MobiDB-lite"/>
    </source>
</evidence>
<protein>
    <submittedName>
        <fullName evidence="7">TraR/DksA C4-type zinc finger protein</fullName>
    </submittedName>
</protein>
<gene>
    <name evidence="7" type="ORF">L0U88_17875</name>
</gene>
<feature type="compositionally biased region" description="Low complexity" evidence="5">
    <location>
        <begin position="156"/>
        <end position="167"/>
    </location>
</feature>
<dbReference type="PANTHER" id="PTHR33823">
    <property type="entry name" value="RNA POLYMERASE-BINDING TRANSCRIPTION FACTOR DKSA-RELATED"/>
    <property type="match status" value="1"/>
</dbReference>
<keyword evidence="2" id="KW-0863">Zinc-finger</keyword>
<keyword evidence="8" id="KW-1185">Reference proteome</keyword>
<feature type="domain" description="Zinc finger DksA/TraR C4-type" evidence="6">
    <location>
        <begin position="342"/>
        <end position="371"/>
    </location>
</feature>